<evidence type="ECO:0000313" key="3">
    <source>
        <dbReference type="Proteomes" id="UP000800035"/>
    </source>
</evidence>
<gene>
    <name evidence="2" type="ORF">CC80DRAFT_542372</name>
</gene>
<dbReference type="EMBL" id="ML976978">
    <property type="protein sequence ID" value="KAF1963223.1"/>
    <property type="molecule type" value="Genomic_DNA"/>
</dbReference>
<evidence type="ECO:0000256" key="1">
    <source>
        <dbReference type="SAM" id="MobiDB-lite"/>
    </source>
</evidence>
<feature type="compositionally biased region" description="Basic and acidic residues" evidence="1">
    <location>
        <begin position="42"/>
        <end position="62"/>
    </location>
</feature>
<organism evidence="2 3">
    <name type="scientific">Byssothecium circinans</name>
    <dbReference type="NCBI Taxonomy" id="147558"/>
    <lineage>
        <taxon>Eukaryota</taxon>
        <taxon>Fungi</taxon>
        <taxon>Dikarya</taxon>
        <taxon>Ascomycota</taxon>
        <taxon>Pezizomycotina</taxon>
        <taxon>Dothideomycetes</taxon>
        <taxon>Pleosporomycetidae</taxon>
        <taxon>Pleosporales</taxon>
        <taxon>Massarineae</taxon>
        <taxon>Massarinaceae</taxon>
        <taxon>Byssothecium</taxon>
    </lineage>
</organism>
<dbReference type="Proteomes" id="UP000800035">
    <property type="component" value="Unassembled WGS sequence"/>
</dbReference>
<reference evidence="2" key="1">
    <citation type="journal article" date="2020" name="Stud. Mycol.">
        <title>101 Dothideomycetes genomes: a test case for predicting lifestyles and emergence of pathogens.</title>
        <authorList>
            <person name="Haridas S."/>
            <person name="Albert R."/>
            <person name="Binder M."/>
            <person name="Bloem J."/>
            <person name="Labutti K."/>
            <person name="Salamov A."/>
            <person name="Andreopoulos B."/>
            <person name="Baker S."/>
            <person name="Barry K."/>
            <person name="Bills G."/>
            <person name="Bluhm B."/>
            <person name="Cannon C."/>
            <person name="Castanera R."/>
            <person name="Culley D."/>
            <person name="Daum C."/>
            <person name="Ezra D."/>
            <person name="Gonzalez J."/>
            <person name="Henrissat B."/>
            <person name="Kuo A."/>
            <person name="Liang C."/>
            <person name="Lipzen A."/>
            <person name="Lutzoni F."/>
            <person name="Magnuson J."/>
            <person name="Mondo S."/>
            <person name="Nolan M."/>
            <person name="Ohm R."/>
            <person name="Pangilinan J."/>
            <person name="Park H.-J."/>
            <person name="Ramirez L."/>
            <person name="Alfaro M."/>
            <person name="Sun H."/>
            <person name="Tritt A."/>
            <person name="Yoshinaga Y."/>
            <person name="Zwiers L.-H."/>
            <person name="Turgeon B."/>
            <person name="Goodwin S."/>
            <person name="Spatafora J."/>
            <person name="Crous P."/>
            <person name="Grigoriev I."/>
        </authorList>
    </citation>
    <scope>NUCLEOTIDE SEQUENCE</scope>
    <source>
        <strain evidence="2">CBS 675.92</strain>
    </source>
</reference>
<proteinExistence type="predicted"/>
<protein>
    <submittedName>
        <fullName evidence="2">Uncharacterized protein</fullName>
    </submittedName>
</protein>
<feature type="region of interest" description="Disordered" evidence="1">
    <location>
        <begin position="17"/>
        <end position="101"/>
    </location>
</feature>
<dbReference type="AlphaFoldDB" id="A0A6A5UDF1"/>
<feature type="compositionally biased region" description="Basic residues" evidence="1">
    <location>
        <begin position="83"/>
        <end position="101"/>
    </location>
</feature>
<name>A0A6A5UDF1_9PLEO</name>
<evidence type="ECO:0000313" key="2">
    <source>
        <dbReference type="EMBL" id="KAF1963223.1"/>
    </source>
</evidence>
<keyword evidence="3" id="KW-1185">Reference proteome</keyword>
<sequence length="101" mass="11083">MFTVVIKDLIAKVKKESKKGKHAYVKDEGSSPVNAPVTGIDIAKDEGTKPKTKDRKAKEKKSQIVGLDEDNEFDLNAGSSKAEKRKARGRDGRKAKKSKKA</sequence>
<accession>A0A6A5UDF1</accession>